<keyword evidence="4 8" id="KW-0418">Kinase</keyword>
<feature type="binding site" evidence="8">
    <location>
        <begin position="22"/>
        <end position="30"/>
    </location>
    <ligand>
        <name>ATP</name>
        <dbReference type="ChEBI" id="CHEBI:30616"/>
    </ligand>
</feature>
<dbReference type="CDD" id="cd02020">
    <property type="entry name" value="CMPK"/>
    <property type="match status" value="1"/>
</dbReference>
<dbReference type="PANTHER" id="PTHR21299">
    <property type="entry name" value="CYTIDYLATE KINASE/PANTOATE-BETA-ALANINE LIGASE"/>
    <property type="match status" value="1"/>
</dbReference>
<dbReference type="GO" id="GO:0005829">
    <property type="term" value="C:cytosol"/>
    <property type="evidence" value="ECO:0007669"/>
    <property type="project" value="TreeGrafter"/>
</dbReference>
<dbReference type="GO" id="GO:0015949">
    <property type="term" value="P:nucleobase-containing small molecule interconversion"/>
    <property type="evidence" value="ECO:0007669"/>
    <property type="project" value="TreeGrafter"/>
</dbReference>
<sequence length="250" mass="27187">MSAEETSGQKKPERNFVVAIDGPAGAGKSTIARHLARHFGLLNLETGAMYRAFALKALRLEVPLEDPAALEQLATDTDIKLEPGEEENRVLLDGEDVTGQIRNQTVTDAASRVSVYPPIRAAMVKRQQELGANGGVVMEGRDIGTVVFPNAEVKIFLDAAPEVRGMRRYDQIGQHGHSEAKPVPPPDEVIRDLRARDERDRNRADSPLKPAPDAFLLDSTHLTLEEAVKAAEATVDKWLAKSKAAGTRLG</sequence>
<evidence type="ECO:0000313" key="10">
    <source>
        <dbReference type="EMBL" id="XBH18924.1"/>
    </source>
</evidence>
<name>A0AAU7DNM4_9BACT</name>
<dbReference type="GO" id="GO:0036431">
    <property type="term" value="F:dCMP kinase activity"/>
    <property type="evidence" value="ECO:0007669"/>
    <property type="project" value="InterPro"/>
</dbReference>
<comment type="similarity">
    <text evidence="1 8">Belongs to the cytidylate kinase family. Type 1 subfamily.</text>
</comment>
<dbReference type="EMBL" id="CP121196">
    <property type="protein sequence ID" value="XBH18924.1"/>
    <property type="molecule type" value="Genomic_DNA"/>
</dbReference>
<keyword evidence="5 8" id="KW-0067">ATP-binding</keyword>
<dbReference type="InterPro" id="IPR011994">
    <property type="entry name" value="Cytidylate_kinase_dom"/>
</dbReference>
<dbReference type="EC" id="2.7.4.25" evidence="8"/>
<gene>
    <name evidence="8 10" type="primary">cmk</name>
    <name evidence="10" type="ORF">P8935_06305</name>
</gene>
<dbReference type="GO" id="GO:0006220">
    <property type="term" value="P:pyrimidine nucleotide metabolic process"/>
    <property type="evidence" value="ECO:0007669"/>
    <property type="project" value="UniProtKB-UniRule"/>
</dbReference>
<evidence type="ECO:0000256" key="5">
    <source>
        <dbReference type="ARBA" id="ARBA00022840"/>
    </source>
</evidence>
<reference evidence="10" key="1">
    <citation type="submission" date="2023-03" db="EMBL/GenBank/DDBJ databases">
        <title>Edaphobacter sp.</title>
        <authorList>
            <person name="Huber K.J."/>
            <person name="Papendorf J."/>
            <person name="Pilke C."/>
            <person name="Bunk B."/>
            <person name="Sproeer C."/>
            <person name="Pester M."/>
        </authorList>
    </citation>
    <scope>NUCLEOTIDE SEQUENCE</scope>
    <source>
        <strain evidence="10">DSM 110680</strain>
    </source>
</reference>
<keyword evidence="3 8" id="KW-0547">Nucleotide-binding</keyword>
<evidence type="ECO:0000256" key="4">
    <source>
        <dbReference type="ARBA" id="ARBA00022777"/>
    </source>
</evidence>
<comment type="catalytic activity">
    <reaction evidence="7 8">
        <text>CMP + ATP = CDP + ADP</text>
        <dbReference type="Rhea" id="RHEA:11600"/>
        <dbReference type="ChEBI" id="CHEBI:30616"/>
        <dbReference type="ChEBI" id="CHEBI:58069"/>
        <dbReference type="ChEBI" id="CHEBI:60377"/>
        <dbReference type="ChEBI" id="CHEBI:456216"/>
        <dbReference type="EC" id="2.7.4.25"/>
    </reaction>
</comment>
<keyword evidence="8" id="KW-0963">Cytoplasm</keyword>
<dbReference type="Pfam" id="PF02224">
    <property type="entry name" value="Cytidylate_kin"/>
    <property type="match status" value="1"/>
</dbReference>
<evidence type="ECO:0000259" key="9">
    <source>
        <dbReference type="Pfam" id="PF02224"/>
    </source>
</evidence>
<evidence type="ECO:0000256" key="3">
    <source>
        <dbReference type="ARBA" id="ARBA00022741"/>
    </source>
</evidence>
<dbReference type="InterPro" id="IPR027417">
    <property type="entry name" value="P-loop_NTPase"/>
</dbReference>
<keyword evidence="2 8" id="KW-0808">Transferase</keyword>
<comment type="subcellular location">
    <subcellularLocation>
        <location evidence="8">Cytoplasm</location>
    </subcellularLocation>
</comment>
<accession>A0AAU7DNM4</accession>
<evidence type="ECO:0000256" key="6">
    <source>
        <dbReference type="ARBA" id="ARBA00047615"/>
    </source>
</evidence>
<dbReference type="InterPro" id="IPR003136">
    <property type="entry name" value="Cytidylate_kin"/>
</dbReference>
<evidence type="ECO:0000256" key="7">
    <source>
        <dbReference type="ARBA" id="ARBA00048478"/>
    </source>
</evidence>
<protein>
    <recommendedName>
        <fullName evidence="8">Cytidylate kinase</fullName>
        <shortName evidence="8">CK</shortName>
        <ecNumber evidence="8">2.7.4.25</ecNumber>
    </recommendedName>
    <alternativeName>
        <fullName evidence="8">Cytidine monophosphate kinase</fullName>
        <shortName evidence="8">CMP kinase</shortName>
    </alternativeName>
</protein>
<dbReference type="AlphaFoldDB" id="A0AAU7DNM4"/>
<dbReference type="NCBIfam" id="TIGR00017">
    <property type="entry name" value="cmk"/>
    <property type="match status" value="1"/>
</dbReference>
<dbReference type="SUPFAM" id="SSF52540">
    <property type="entry name" value="P-loop containing nucleoside triphosphate hydrolases"/>
    <property type="match status" value="1"/>
</dbReference>
<dbReference type="RefSeq" id="WP_348264142.1">
    <property type="nucleotide sequence ID" value="NZ_CP121196.1"/>
</dbReference>
<proteinExistence type="inferred from homology"/>
<dbReference type="GO" id="GO:0005524">
    <property type="term" value="F:ATP binding"/>
    <property type="evidence" value="ECO:0007669"/>
    <property type="project" value="UniProtKB-UniRule"/>
</dbReference>
<evidence type="ECO:0000256" key="1">
    <source>
        <dbReference type="ARBA" id="ARBA00009427"/>
    </source>
</evidence>
<dbReference type="HAMAP" id="MF_00238">
    <property type="entry name" value="Cytidyl_kinase_type1"/>
    <property type="match status" value="1"/>
</dbReference>
<organism evidence="10">
    <name type="scientific">Telmatobacter sp. DSM 110680</name>
    <dbReference type="NCBI Taxonomy" id="3036704"/>
    <lineage>
        <taxon>Bacteria</taxon>
        <taxon>Pseudomonadati</taxon>
        <taxon>Acidobacteriota</taxon>
        <taxon>Terriglobia</taxon>
        <taxon>Terriglobales</taxon>
        <taxon>Acidobacteriaceae</taxon>
        <taxon>Telmatobacter</taxon>
    </lineage>
</organism>
<feature type="domain" description="Cytidylate kinase" evidence="9">
    <location>
        <begin position="18"/>
        <end position="231"/>
    </location>
</feature>
<comment type="catalytic activity">
    <reaction evidence="6 8">
        <text>dCMP + ATP = dCDP + ADP</text>
        <dbReference type="Rhea" id="RHEA:25094"/>
        <dbReference type="ChEBI" id="CHEBI:30616"/>
        <dbReference type="ChEBI" id="CHEBI:57566"/>
        <dbReference type="ChEBI" id="CHEBI:58593"/>
        <dbReference type="ChEBI" id="CHEBI:456216"/>
        <dbReference type="EC" id="2.7.4.25"/>
    </reaction>
</comment>
<dbReference type="Gene3D" id="3.40.50.300">
    <property type="entry name" value="P-loop containing nucleotide triphosphate hydrolases"/>
    <property type="match status" value="1"/>
</dbReference>
<dbReference type="PANTHER" id="PTHR21299:SF2">
    <property type="entry name" value="CYTIDYLATE KINASE"/>
    <property type="match status" value="1"/>
</dbReference>
<evidence type="ECO:0000256" key="8">
    <source>
        <dbReference type="HAMAP-Rule" id="MF_00238"/>
    </source>
</evidence>
<evidence type="ECO:0000256" key="2">
    <source>
        <dbReference type="ARBA" id="ARBA00022679"/>
    </source>
</evidence>